<evidence type="ECO:0000256" key="1">
    <source>
        <dbReference type="SAM" id="MobiDB-lite"/>
    </source>
</evidence>
<evidence type="ECO:0000313" key="2">
    <source>
        <dbReference type="EMBL" id="CAK0879927.1"/>
    </source>
</evidence>
<name>A0ABN9W5G8_9DINO</name>
<comment type="caution">
    <text evidence="2">The sequence shown here is derived from an EMBL/GenBank/DDBJ whole genome shotgun (WGS) entry which is preliminary data.</text>
</comment>
<evidence type="ECO:0008006" key="4">
    <source>
        <dbReference type="Google" id="ProtNLM"/>
    </source>
</evidence>
<evidence type="ECO:0000313" key="3">
    <source>
        <dbReference type="Proteomes" id="UP001189429"/>
    </source>
</evidence>
<gene>
    <name evidence="2" type="ORF">PCOR1329_LOCUS63219</name>
</gene>
<dbReference type="EMBL" id="CAUYUJ010018016">
    <property type="protein sequence ID" value="CAK0879927.1"/>
    <property type="molecule type" value="Genomic_DNA"/>
</dbReference>
<sequence>MVTHREGMWQLAKLASRSRMARRVEYCAFHFYAFDPAEARLTAAQEPEAPPQAPQPRQEWSFSTPPRDRPAPAAAAPPGARGGPPRGAPPAEGHRRRWGALTDPAAGSAEVFAMEEALAATLARGHGRVAVARSRDRRGAPRREAAAALRQWCGAAAPWPLAPSAPRRGARLWCTPGVRGADERVPDGEVVELLSCPQPSEGGLGDFVRVRRGGGDEGWVKVEHVRLAG</sequence>
<protein>
    <recommendedName>
        <fullName evidence="4">SH3 domain-containing protein</fullName>
    </recommendedName>
</protein>
<accession>A0ABN9W5G8</accession>
<proteinExistence type="predicted"/>
<organism evidence="2 3">
    <name type="scientific">Prorocentrum cordatum</name>
    <dbReference type="NCBI Taxonomy" id="2364126"/>
    <lineage>
        <taxon>Eukaryota</taxon>
        <taxon>Sar</taxon>
        <taxon>Alveolata</taxon>
        <taxon>Dinophyceae</taxon>
        <taxon>Prorocentrales</taxon>
        <taxon>Prorocentraceae</taxon>
        <taxon>Prorocentrum</taxon>
    </lineage>
</organism>
<reference evidence="2" key="1">
    <citation type="submission" date="2023-10" db="EMBL/GenBank/DDBJ databases">
        <authorList>
            <person name="Chen Y."/>
            <person name="Shah S."/>
            <person name="Dougan E. K."/>
            <person name="Thang M."/>
            <person name="Chan C."/>
        </authorList>
    </citation>
    <scope>NUCLEOTIDE SEQUENCE [LARGE SCALE GENOMIC DNA]</scope>
</reference>
<keyword evidence="3" id="KW-1185">Reference proteome</keyword>
<feature type="region of interest" description="Disordered" evidence="1">
    <location>
        <begin position="43"/>
        <end position="96"/>
    </location>
</feature>
<dbReference type="Proteomes" id="UP001189429">
    <property type="component" value="Unassembled WGS sequence"/>
</dbReference>